<accession>A0A3L6L4N8</accession>
<comment type="caution">
    <text evidence="1">The sequence shown here is derived from an EMBL/GenBank/DDBJ whole genome shotgun (WGS) entry which is preliminary data.</text>
</comment>
<evidence type="ECO:0000313" key="1">
    <source>
        <dbReference type="EMBL" id="RHW69490.1"/>
    </source>
</evidence>
<name>A0A3L6L4N8_9TRYP</name>
<dbReference type="Proteomes" id="UP000266743">
    <property type="component" value="Chromosome 10"/>
</dbReference>
<dbReference type="AlphaFoldDB" id="A0A3L6L4N8"/>
<protein>
    <submittedName>
        <fullName evidence="1">Uncharacterized protein</fullName>
    </submittedName>
</protein>
<sequence length="106" mass="11508">MVIFQRVEAQALFVSTICAQHFLLIVCLICACFSETSFNHPAEKGGTLPSQSSNISLMCFSISSCLIARTQLSVISIAVTTSILLFETAVTSPEKEIFSFISKVPL</sequence>
<gene>
    <name evidence="1" type="ORF">DPX39_100006000</name>
</gene>
<proteinExistence type="predicted"/>
<dbReference type="EMBL" id="QSBY01000010">
    <property type="protein sequence ID" value="RHW69490.1"/>
    <property type="molecule type" value="Genomic_DNA"/>
</dbReference>
<organism evidence="1">
    <name type="scientific">Trypanosoma brucei equiperdum</name>
    <dbReference type="NCBI Taxonomy" id="630700"/>
    <lineage>
        <taxon>Eukaryota</taxon>
        <taxon>Discoba</taxon>
        <taxon>Euglenozoa</taxon>
        <taxon>Kinetoplastea</taxon>
        <taxon>Metakinetoplastina</taxon>
        <taxon>Trypanosomatida</taxon>
        <taxon>Trypanosomatidae</taxon>
        <taxon>Trypanosoma</taxon>
    </lineage>
</organism>
<dbReference type="PROSITE" id="PS51257">
    <property type="entry name" value="PROKAR_LIPOPROTEIN"/>
    <property type="match status" value="1"/>
</dbReference>
<reference evidence="1" key="1">
    <citation type="submission" date="2018-09" db="EMBL/GenBank/DDBJ databases">
        <title>whole genome sequence of T. equiperdum IVM-t1 strain.</title>
        <authorList>
            <person name="Suganuma K."/>
        </authorList>
    </citation>
    <scope>NUCLEOTIDE SEQUENCE [LARGE SCALE GENOMIC DNA]</scope>
    <source>
        <strain evidence="1">IVM-t1</strain>
    </source>
</reference>